<comment type="caution">
    <text evidence="2">The sequence shown here is derived from an EMBL/GenBank/DDBJ whole genome shotgun (WGS) entry which is preliminary data.</text>
</comment>
<gene>
    <name evidence="2" type="ORF">E3O49_11910</name>
</gene>
<evidence type="ECO:0008006" key="4">
    <source>
        <dbReference type="Google" id="ProtNLM"/>
    </source>
</evidence>
<evidence type="ECO:0000313" key="3">
    <source>
        <dbReference type="Proteomes" id="UP000297403"/>
    </source>
</evidence>
<dbReference type="Gene3D" id="3.20.20.80">
    <property type="entry name" value="Glycosidases"/>
    <property type="match status" value="1"/>
</dbReference>
<reference evidence="2 3" key="1">
    <citation type="submission" date="2019-03" db="EMBL/GenBank/DDBJ databases">
        <title>Genomics of glacier-inhabiting Cryobacterium strains.</title>
        <authorList>
            <person name="Liu Q."/>
            <person name="Xin Y.-H."/>
        </authorList>
    </citation>
    <scope>NUCLEOTIDE SEQUENCE [LARGE SCALE GENOMIC DNA]</scope>
    <source>
        <strain evidence="3">TMT1-22</strain>
    </source>
</reference>
<accession>A0AAQ2C504</accession>
<proteinExistence type="predicted"/>
<keyword evidence="3" id="KW-1185">Reference proteome</keyword>
<dbReference type="SUPFAM" id="SSF51011">
    <property type="entry name" value="Glycosyl hydrolase domain"/>
    <property type="match status" value="1"/>
</dbReference>
<dbReference type="InterPro" id="IPR013780">
    <property type="entry name" value="Glyco_hydro_b"/>
</dbReference>
<evidence type="ECO:0000313" key="2">
    <source>
        <dbReference type="EMBL" id="TFC44349.1"/>
    </source>
</evidence>
<name>A0AAQ2C504_9MICO</name>
<protein>
    <recommendedName>
        <fullName evidence="4">Glycogen debranching enzyme GlgX</fullName>
    </recommendedName>
</protein>
<dbReference type="InterPro" id="IPR017853">
    <property type="entry name" value="GH"/>
</dbReference>
<dbReference type="Gene3D" id="2.60.40.1180">
    <property type="entry name" value="Golgi alpha-mannosidase II"/>
    <property type="match status" value="1"/>
</dbReference>
<sequence>MTPSLLATTLTRQDGDADVNDRHDLMHRNLMATMLFSAGLPMILGGDEPGRSQGDDNNDCCQDNEISWFDWDAVDHEMLAFTRDLLTLRQENPALRPNWFRQSPDAGTGDTVRVLQADAEKFSDADWDDVDAQAMAFILEHVGADAFASLLNAGPKEVEFTIPSSPNQEWELATSSDPGQRVSSSGSTLPVRDGSFTLLRSRAWRSGLTGGRVPRP</sequence>
<dbReference type="RefSeq" id="WP_134451682.1">
    <property type="nucleotide sequence ID" value="NZ_SOFY01000064.1"/>
</dbReference>
<dbReference type="EMBL" id="SOFY01000064">
    <property type="protein sequence ID" value="TFC44349.1"/>
    <property type="molecule type" value="Genomic_DNA"/>
</dbReference>
<dbReference type="SUPFAM" id="SSF51445">
    <property type="entry name" value="(Trans)glycosidases"/>
    <property type="match status" value="1"/>
</dbReference>
<feature type="compositionally biased region" description="Polar residues" evidence="1">
    <location>
        <begin position="169"/>
        <end position="188"/>
    </location>
</feature>
<organism evidence="2 3">
    <name type="scientific">Cryobacterium shii</name>
    <dbReference type="NCBI Taxonomy" id="1259235"/>
    <lineage>
        <taxon>Bacteria</taxon>
        <taxon>Bacillati</taxon>
        <taxon>Actinomycetota</taxon>
        <taxon>Actinomycetes</taxon>
        <taxon>Micrococcales</taxon>
        <taxon>Microbacteriaceae</taxon>
        <taxon>Cryobacterium</taxon>
    </lineage>
</organism>
<evidence type="ECO:0000256" key="1">
    <source>
        <dbReference type="SAM" id="MobiDB-lite"/>
    </source>
</evidence>
<dbReference type="PANTHER" id="PTHR43002">
    <property type="entry name" value="GLYCOGEN DEBRANCHING ENZYME"/>
    <property type="match status" value="1"/>
</dbReference>
<dbReference type="Proteomes" id="UP000297403">
    <property type="component" value="Unassembled WGS sequence"/>
</dbReference>
<dbReference type="AlphaFoldDB" id="A0AAQ2C504"/>
<feature type="region of interest" description="Disordered" evidence="1">
    <location>
        <begin position="169"/>
        <end position="193"/>
    </location>
</feature>